<reference evidence="2" key="1">
    <citation type="submission" date="2022-03" db="EMBL/GenBank/DDBJ databases">
        <authorList>
            <person name="Alioto T."/>
            <person name="Alioto T."/>
            <person name="Gomez Garrido J."/>
        </authorList>
    </citation>
    <scope>NUCLEOTIDE SEQUENCE</scope>
</reference>
<organism evidence="2 3">
    <name type="scientific">Pelobates cultripes</name>
    <name type="common">Western spadefoot toad</name>
    <dbReference type="NCBI Taxonomy" id="61616"/>
    <lineage>
        <taxon>Eukaryota</taxon>
        <taxon>Metazoa</taxon>
        <taxon>Chordata</taxon>
        <taxon>Craniata</taxon>
        <taxon>Vertebrata</taxon>
        <taxon>Euteleostomi</taxon>
        <taxon>Amphibia</taxon>
        <taxon>Batrachia</taxon>
        <taxon>Anura</taxon>
        <taxon>Pelobatoidea</taxon>
        <taxon>Pelobatidae</taxon>
        <taxon>Pelobates</taxon>
    </lineage>
</organism>
<gene>
    <name evidence="2" type="ORF">PECUL_23A013790</name>
</gene>
<proteinExistence type="predicted"/>
<protein>
    <submittedName>
        <fullName evidence="2">Uncharacterized protein</fullName>
    </submittedName>
</protein>
<dbReference type="EMBL" id="OW240916">
    <property type="protein sequence ID" value="CAH2297013.1"/>
    <property type="molecule type" value="Genomic_DNA"/>
</dbReference>
<feature type="region of interest" description="Disordered" evidence="1">
    <location>
        <begin position="1"/>
        <end position="20"/>
    </location>
</feature>
<keyword evidence="3" id="KW-1185">Reference proteome</keyword>
<dbReference type="AlphaFoldDB" id="A0AAD1WC03"/>
<feature type="compositionally biased region" description="Basic and acidic residues" evidence="1">
    <location>
        <begin position="33"/>
        <end position="53"/>
    </location>
</feature>
<evidence type="ECO:0000256" key="1">
    <source>
        <dbReference type="SAM" id="MobiDB-lite"/>
    </source>
</evidence>
<evidence type="ECO:0000313" key="3">
    <source>
        <dbReference type="Proteomes" id="UP001295444"/>
    </source>
</evidence>
<evidence type="ECO:0000313" key="2">
    <source>
        <dbReference type="EMBL" id="CAH2297013.1"/>
    </source>
</evidence>
<name>A0AAD1WC03_PELCU</name>
<feature type="region of interest" description="Disordered" evidence="1">
    <location>
        <begin position="33"/>
        <end position="82"/>
    </location>
</feature>
<dbReference type="Proteomes" id="UP001295444">
    <property type="component" value="Chromosome 05"/>
</dbReference>
<accession>A0AAD1WC03</accession>
<sequence length="123" mass="13502">MANKQHPAEPTLLPTSSGLSFSIEHSLERLEETVVQHTEPRDVNKPPLDKEGKQAPVNTPLYSPGPKATQGGPLLHSKSEGLDPYVPHAREIEAPTATRAQLWMDILTLRYLSGPPVKPTPDR</sequence>